<feature type="region of interest" description="Disordered" evidence="6">
    <location>
        <begin position="16"/>
        <end position="86"/>
    </location>
</feature>
<dbReference type="GO" id="GO:0000447">
    <property type="term" value="P:endonucleolytic cleavage in ITS1 to separate SSU-rRNA from 5.8S rRNA and LSU-rRNA from tricistronic rRNA transcript (SSU-rRNA, 5.8S rRNA, LSU-rRNA)"/>
    <property type="evidence" value="ECO:0007669"/>
    <property type="project" value="TreeGrafter"/>
</dbReference>
<dbReference type="EMBL" id="KZ819308">
    <property type="protein sequence ID" value="PWN94964.1"/>
    <property type="molecule type" value="Genomic_DNA"/>
</dbReference>
<dbReference type="RefSeq" id="XP_025595243.1">
    <property type="nucleotide sequence ID" value="XM_025743533.1"/>
</dbReference>
<keyword evidence="4" id="KW-0539">Nucleus</keyword>
<dbReference type="GO" id="GO:0005730">
    <property type="term" value="C:nucleolus"/>
    <property type="evidence" value="ECO:0007669"/>
    <property type="project" value="UniProtKB-SubCell"/>
</dbReference>
<dbReference type="InterPro" id="IPR012677">
    <property type="entry name" value="Nucleotide-bd_a/b_plait_sf"/>
</dbReference>
<reference evidence="7 8" key="1">
    <citation type="journal article" date="2018" name="Mol. Biol. Evol.">
        <title>Broad Genomic Sampling Reveals a Smut Pathogenic Ancestry of the Fungal Clade Ustilaginomycotina.</title>
        <authorList>
            <person name="Kijpornyongpan T."/>
            <person name="Mondo S.J."/>
            <person name="Barry K."/>
            <person name="Sandor L."/>
            <person name="Lee J."/>
            <person name="Lipzen A."/>
            <person name="Pangilinan J."/>
            <person name="LaButti K."/>
            <person name="Hainaut M."/>
            <person name="Henrissat B."/>
            <person name="Grigoriev I.V."/>
            <person name="Spatafora J.W."/>
            <person name="Aime M.C."/>
        </authorList>
    </citation>
    <scope>NUCLEOTIDE SEQUENCE [LARGE SCALE GENOMIC DNA]</scope>
    <source>
        <strain evidence="7 8">MCA 4186</strain>
    </source>
</reference>
<evidence type="ECO:0000256" key="2">
    <source>
        <dbReference type="ARBA" id="ARBA00005819"/>
    </source>
</evidence>
<sequence length="339" mass="36266">MPADSRFDLSVWDTAAAAASKSAAEGSTRKKRKAEVPEQAASGGHSDDDEEAEDGDGFDEGSEGGTDVGTDAGDDPEASSGKKTVAPLSAKELAAFEARERARGLVYISRIPPGMTPAKVRHLLSGFGDVERVYLQDGSARGKEKSKRASAHYTEGWVEFTSKKAARATAALLNAQPIGAAMGGFGGGGGGSKKNGGTPKNARRWRDEVWTMRYLPGFKWGRLSEQIAHERASHTSRLRAELAQSASENKDYLVKVERARVARDKEARRAARQAASGDGDAAAKPAADERRKHTFKQRAAVRSDVRDAAPAQSEEKKKGSDAGEREKRRKLDGVLGAIF</sequence>
<dbReference type="InterPro" id="IPR034353">
    <property type="entry name" value="ABT1/ESF2_RRM"/>
</dbReference>
<feature type="compositionally biased region" description="Acidic residues" evidence="6">
    <location>
        <begin position="47"/>
        <end position="62"/>
    </location>
</feature>
<proteinExistence type="inferred from homology"/>
<dbReference type="PANTHER" id="PTHR12311">
    <property type="entry name" value="ACTIVATOR OF BASAL TRANSCRIPTION 1"/>
    <property type="match status" value="1"/>
</dbReference>
<evidence type="ECO:0000256" key="3">
    <source>
        <dbReference type="ARBA" id="ARBA00022884"/>
    </source>
</evidence>
<evidence type="ECO:0000256" key="5">
    <source>
        <dbReference type="ARBA" id="ARBA00032634"/>
    </source>
</evidence>
<dbReference type="Gene3D" id="3.30.70.330">
    <property type="match status" value="1"/>
</dbReference>
<protein>
    <recommendedName>
        <fullName evidence="5">18S rRNA factor 2</fullName>
    </recommendedName>
</protein>
<evidence type="ECO:0000256" key="6">
    <source>
        <dbReference type="SAM" id="MobiDB-lite"/>
    </source>
</evidence>
<feature type="compositionally biased region" description="Basic and acidic residues" evidence="6">
    <location>
        <begin position="301"/>
        <end position="332"/>
    </location>
</feature>
<keyword evidence="3" id="KW-0694">RNA-binding</keyword>
<dbReference type="GO" id="GO:0003723">
    <property type="term" value="F:RNA binding"/>
    <property type="evidence" value="ECO:0007669"/>
    <property type="project" value="UniProtKB-KW"/>
</dbReference>
<comment type="similarity">
    <text evidence="2">Belongs to the ESF2/ABP1 family.</text>
</comment>
<dbReference type="OrthoDB" id="287393at2759"/>
<dbReference type="InterPro" id="IPR039119">
    <property type="entry name" value="ABT1/Esf2"/>
</dbReference>
<dbReference type="Proteomes" id="UP000245946">
    <property type="component" value="Unassembled WGS sequence"/>
</dbReference>
<feature type="region of interest" description="Disordered" evidence="6">
    <location>
        <begin position="263"/>
        <end position="339"/>
    </location>
</feature>
<dbReference type="SUPFAM" id="SSF54928">
    <property type="entry name" value="RNA-binding domain, RBD"/>
    <property type="match status" value="1"/>
</dbReference>
<dbReference type="PANTHER" id="PTHR12311:SF7">
    <property type="entry name" value="ACTIVATOR OF BASAL TRANSCRIPTION 1"/>
    <property type="match status" value="1"/>
</dbReference>
<dbReference type="GO" id="GO:0000480">
    <property type="term" value="P:endonucleolytic cleavage in 5'-ETS of tricistronic rRNA transcript (SSU-rRNA, 5.8S rRNA, LSU-rRNA)"/>
    <property type="evidence" value="ECO:0007669"/>
    <property type="project" value="TreeGrafter"/>
</dbReference>
<keyword evidence="8" id="KW-1185">Reference proteome</keyword>
<dbReference type="AlphaFoldDB" id="A0A316Z1J5"/>
<feature type="compositionally biased region" description="Low complexity" evidence="6">
    <location>
        <begin position="272"/>
        <end position="285"/>
    </location>
</feature>
<gene>
    <name evidence="7" type="ORF">FA09DRAFT_332618</name>
</gene>
<organism evidence="7 8">
    <name type="scientific">Tilletiopsis washingtonensis</name>
    <dbReference type="NCBI Taxonomy" id="58919"/>
    <lineage>
        <taxon>Eukaryota</taxon>
        <taxon>Fungi</taxon>
        <taxon>Dikarya</taxon>
        <taxon>Basidiomycota</taxon>
        <taxon>Ustilaginomycotina</taxon>
        <taxon>Exobasidiomycetes</taxon>
        <taxon>Entylomatales</taxon>
        <taxon>Entylomatales incertae sedis</taxon>
        <taxon>Tilletiopsis</taxon>
    </lineage>
</organism>
<dbReference type="STRING" id="58919.A0A316Z1J5"/>
<dbReference type="GeneID" id="37271077"/>
<dbReference type="CDD" id="cd12263">
    <property type="entry name" value="RRM_ABT1_like"/>
    <property type="match status" value="1"/>
</dbReference>
<evidence type="ECO:0000256" key="1">
    <source>
        <dbReference type="ARBA" id="ARBA00004604"/>
    </source>
</evidence>
<evidence type="ECO:0000256" key="4">
    <source>
        <dbReference type="ARBA" id="ARBA00023242"/>
    </source>
</evidence>
<accession>A0A316Z1J5</accession>
<evidence type="ECO:0000313" key="8">
    <source>
        <dbReference type="Proteomes" id="UP000245946"/>
    </source>
</evidence>
<dbReference type="GO" id="GO:0000472">
    <property type="term" value="P:endonucleolytic cleavage to generate mature 5'-end of SSU-rRNA from (SSU-rRNA, 5.8S rRNA, LSU-rRNA)"/>
    <property type="evidence" value="ECO:0007669"/>
    <property type="project" value="TreeGrafter"/>
</dbReference>
<name>A0A316Z1J5_9BASI</name>
<dbReference type="InterPro" id="IPR035979">
    <property type="entry name" value="RBD_domain_sf"/>
</dbReference>
<dbReference type="GO" id="GO:0034462">
    <property type="term" value="P:small-subunit processome assembly"/>
    <property type="evidence" value="ECO:0007669"/>
    <property type="project" value="TreeGrafter"/>
</dbReference>
<comment type="subcellular location">
    <subcellularLocation>
        <location evidence="1">Nucleus</location>
        <location evidence="1">Nucleolus</location>
    </subcellularLocation>
</comment>
<evidence type="ECO:0000313" key="7">
    <source>
        <dbReference type="EMBL" id="PWN94964.1"/>
    </source>
</evidence>